<keyword evidence="2 6" id="KW-0812">Transmembrane</keyword>
<dbReference type="GO" id="GO:0022857">
    <property type="term" value="F:transmembrane transporter activity"/>
    <property type="evidence" value="ECO:0007669"/>
    <property type="project" value="InterPro"/>
</dbReference>
<feature type="region of interest" description="Disordered" evidence="5">
    <location>
        <begin position="53"/>
        <end position="102"/>
    </location>
</feature>
<evidence type="ECO:0000256" key="4">
    <source>
        <dbReference type="ARBA" id="ARBA00023136"/>
    </source>
</evidence>
<feature type="transmembrane region" description="Helical" evidence="6">
    <location>
        <begin position="311"/>
        <end position="332"/>
    </location>
</feature>
<feature type="transmembrane region" description="Helical" evidence="6">
    <location>
        <begin position="601"/>
        <end position="621"/>
    </location>
</feature>
<evidence type="ECO:0000256" key="1">
    <source>
        <dbReference type="ARBA" id="ARBA00004141"/>
    </source>
</evidence>
<organism evidence="8 9">
    <name type="scientific">Trichogramma brassicae</name>
    <dbReference type="NCBI Taxonomy" id="86971"/>
    <lineage>
        <taxon>Eukaryota</taxon>
        <taxon>Metazoa</taxon>
        <taxon>Ecdysozoa</taxon>
        <taxon>Arthropoda</taxon>
        <taxon>Hexapoda</taxon>
        <taxon>Insecta</taxon>
        <taxon>Pterygota</taxon>
        <taxon>Neoptera</taxon>
        <taxon>Endopterygota</taxon>
        <taxon>Hymenoptera</taxon>
        <taxon>Apocrita</taxon>
        <taxon>Proctotrupomorpha</taxon>
        <taxon>Chalcidoidea</taxon>
        <taxon>Trichogrammatidae</taxon>
        <taxon>Trichogramma</taxon>
    </lineage>
</organism>
<feature type="transmembrane region" description="Helical" evidence="6">
    <location>
        <begin position="280"/>
        <end position="299"/>
    </location>
</feature>
<evidence type="ECO:0000313" key="8">
    <source>
        <dbReference type="EMBL" id="CAB0039881.1"/>
    </source>
</evidence>
<feature type="transmembrane region" description="Helical" evidence="6">
    <location>
        <begin position="339"/>
        <end position="360"/>
    </location>
</feature>
<feature type="domain" description="Major facilitator superfamily (MFS) profile" evidence="7">
    <location>
        <begin position="193"/>
        <end position="626"/>
    </location>
</feature>
<keyword evidence="9" id="KW-1185">Reference proteome</keyword>
<dbReference type="AlphaFoldDB" id="A0A6H5IY61"/>
<name>A0A6H5IY61_9HYME</name>
<protein>
    <recommendedName>
        <fullName evidence="7">Major facilitator superfamily (MFS) profile domain-containing protein</fullName>
    </recommendedName>
</protein>
<evidence type="ECO:0000259" key="7">
    <source>
        <dbReference type="PROSITE" id="PS50850"/>
    </source>
</evidence>
<dbReference type="PROSITE" id="PS50850">
    <property type="entry name" value="MFS"/>
    <property type="match status" value="1"/>
</dbReference>
<feature type="transmembrane region" description="Helical" evidence="6">
    <location>
        <begin position="575"/>
        <end position="595"/>
    </location>
</feature>
<dbReference type="PANTHER" id="PTHR24064">
    <property type="entry name" value="SOLUTE CARRIER FAMILY 22 MEMBER"/>
    <property type="match status" value="1"/>
</dbReference>
<gene>
    <name evidence="8" type="ORF">TBRA_LOCUS11619</name>
</gene>
<evidence type="ECO:0000256" key="2">
    <source>
        <dbReference type="ARBA" id="ARBA00022692"/>
    </source>
</evidence>
<comment type="subcellular location">
    <subcellularLocation>
        <location evidence="1">Membrane</location>
        <topology evidence="1">Multi-pass membrane protein</topology>
    </subcellularLocation>
</comment>
<proteinExistence type="predicted"/>
<dbReference type="OrthoDB" id="6884957at2759"/>
<feature type="transmembrane region" description="Helical" evidence="6">
    <location>
        <begin position="454"/>
        <end position="472"/>
    </location>
</feature>
<feature type="transmembrane region" description="Helical" evidence="6">
    <location>
        <begin position="484"/>
        <end position="508"/>
    </location>
</feature>
<keyword evidence="4 6" id="KW-0472">Membrane</keyword>
<evidence type="ECO:0000256" key="3">
    <source>
        <dbReference type="ARBA" id="ARBA00022989"/>
    </source>
</evidence>
<dbReference type="InterPro" id="IPR036259">
    <property type="entry name" value="MFS_trans_sf"/>
</dbReference>
<feature type="transmembrane region" description="Helical" evidence="6">
    <location>
        <begin position="132"/>
        <end position="149"/>
    </location>
</feature>
<feature type="transmembrane region" description="Helical" evidence="6">
    <location>
        <begin position="254"/>
        <end position="273"/>
    </location>
</feature>
<evidence type="ECO:0000256" key="5">
    <source>
        <dbReference type="SAM" id="MobiDB-lite"/>
    </source>
</evidence>
<dbReference type="Pfam" id="PF00083">
    <property type="entry name" value="Sugar_tr"/>
    <property type="match status" value="1"/>
</dbReference>
<dbReference type="SUPFAM" id="SSF103473">
    <property type="entry name" value="MFS general substrate transporter"/>
    <property type="match status" value="1"/>
</dbReference>
<dbReference type="Gene3D" id="1.20.1250.20">
    <property type="entry name" value="MFS general substrate transporter like domains"/>
    <property type="match status" value="1"/>
</dbReference>
<evidence type="ECO:0000256" key="6">
    <source>
        <dbReference type="SAM" id="Phobius"/>
    </source>
</evidence>
<evidence type="ECO:0000313" key="9">
    <source>
        <dbReference type="Proteomes" id="UP000479190"/>
    </source>
</evidence>
<feature type="region of interest" description="Disordered" evidence="5">
    <location>
        <begin position="694"/>
        <end position="714"/>
    </location>
</feature>
<feature type="transmembrane region" description="Helical" evidence="6">
    <location>
        <begin position="515"/>
        <end position="539"/>
    </location>
</feature>
<feature type="transmembrane region" description="Helical" evidence="6">
    <location>
        <begin position="366"/>
        <end position="387"/>
    </location>
</feature>
<dbReference type="GO" id="GO:0016020">
    <property type="term" value="C:membrane"/>
    <property type="evidence" value="ECO:0007669"/>
    <property type="project" value="UniProtKB-SubCell"/>
</dbReference>
<keyword evidence="3 6" id="KW-1133">Transmembrane helix</keyword>
<dbReference type="InterPro" id="IPR020846">
    <property type="entry name" value="MFS_dom"/>
</dbReference>
<dbReference type="EMBL" id="CADCXV010000983">
    <property type="protein sequence ID" value="CAB0039881.1"/>
    <property type="molecule type" value="Genomic_DNA"/>
</dbReference>
<dbReference type="InterPro" id="IPR005828">
    <property type="entry name" value="MFS_sugar_transport-like"/>
</dbReference>
<reference evidence="8 9" key="1">
    <citation type="submission" date="2020-02" db="EMBL/GenBank/DDBJ databases">
        <authorList>
            <person name="Ferguson B K."/>
        </authorList>
    </citation>
    <scope>NUCLEOTIDE SEQUENCE [LARGE SCALE GENOMIC DNA]</scope>
</reference>
<sequence length="714" mass="79660">MPPQEKYGKAVDESAGKKAVPTVATATTTVVATEDPHCGIGIVVTLDPTADDNIDAGTNNCGDDATNEADQRPQEGKLNASNLGSGRRHHHLNNHNNNNNSSDKQIAAAAVKDVDFDDLLPYIGEFGRYQKILFCLMIPFAFYVAWVYFSQIFITLVPEQHWCRVPELEHLDVEDRVALAIPAEIHGAMEGRAKCLMYDVNYTDILERGIMVGDPSWPKKPCDNGWEFNFTVIPYATIATELEWVCDNAALPTFAQSIFFVGAIFGGLIFGWIADRYGRIPALVGANCVGFVSGCATMLATNFWQFALCRFVFGFAFDNCFTMMYILVLEYVGPRWRTFVANMSIAMFFTLAASGLPWIAYFIADWRMLCLATSAPLVLAVLTPCFVPESARWLVSQGKVDRAMTILAKFERINRTHVPRRVYRDFQDTCARIQKEEEADKSYSVIDLFRTKRLRNITVLLVIIWMAISLVFDGHVRNVDNLRLDVFVTFTVASATELPADTFLTLVLDRWGRRWLACGSMVVSGVFSLWACLVSNNIYAATLAIMGRFCVNISYNIGLQYAAELLPTVVRAQGVALIHIMGYVASIIAPFVVYLKIIAEPLPLLVLGVLGILGGFLALFLPETLDKDLPQTLQDGEEFGRDQGLWDMPCLMKKADDAEQARRPQSAIIRRSSTLRSSRRASIRGETWRSSMIQRASIRSRASATTPTVEEERL</sequence>
<accession>A0A6H5IY61</accession>
<dbReference type="Proteomes" id="UP000479190">
    <property type="component" value="Unassembled WGS sequence"/>
</dbReference>